<name>A0A829YDF2_9GAMM</name>
<accession>A0A829YDF2</accession>
<feature type="region of interest" description="Disordered" evidence="1">
    <location>
        <begin position="1"/>
        <end position="25"/>
    </location>
</feature>
<comment type="caution">
    <text evidence="2">The sequence shown here is derived from an EMBL/GenBank/DDBJ whole genome shotgun (WGS) entry which is preliminary data.</text>
</comment>
<evidence type="ECO:0000313" key="2">
    <source>
        <dbReference type="EMBL" id="GFE80666.1"/>
    </source>
</evidence>
<organism evidence="2 3">
    <name type="scientific">Steroidobacter agaridevorans</name>
    <dbReference type="NCBI Taxonomy" id="2695856"/>
    <lineage>
        <taxon>Bacteria</taxon>
        <taxon>Pseudomonadati</taxon>
        <taxon>Pseudomonadota</taxon>
        <taxon>Gammaproteobacteria</taxon>
        <taxon>Steroidobacterales</taxon>
        <taxon>Steroidobacteraceae</taxon>
        <taxon>Steroidobacter</taxon>
    </lineage>
</organism>
<sequence>MSSQQRTIQPATRQSGPVVELSGASGDDQFTCTLSDWNFIRDLGLTFGWHPTGTTYLPQQGQRARHNPIKHDYQPGDSQDRKRVEADDSAHWAAAVDRAKRSPFILGMLRKHAQLRDGNRPSAESSLCSQLQSFIEFARRGAFTIALQSTR</sequence>
<dbReference type="EMBL" id="BLJN01000002">
    <property type="protein sequence ID" value="GFE80666.1"/>
    <property type="molecule type" value="Genomic_DNA"/>
</dbReference>
<gene>
    <name evidence="2" type="ORF">GCM10011487_26660</name>
</gene>
<dbReference type="RefSeq" id="WP_161812325.1">
    <property type="nucleotide sequence ID" value="NZ_BLJN01000002.1"/>
</dbReference>
<feature type="compositionally biased region" description="Polar residues" evidence="1">
    <location>
        <begin position="1"/>
        <end position="15"/>
    </location>
</feature>
<feature type="compositionally biased region" description="Basic and acidic residues" evidence="1">
    <location>
        <begin position="69"/>
        <end position="82"/>
    </location>
</feature>
<evidence type="ECO:0000256" key="1">
    <source>
        <dbReference type="SAM" id="MobiDB-lite"/>
    </source>
</evidence>
<reference evidence="3" key="1">
    <citation type="submission" date="2020-01" db="EMBL/GenBank/DDBJ databases">
        <title>'Steroidobacter agaridevorans' sp. nov., agar-degrading bacteria isolated from rhizosphere soils.</title>
        <authorList>
            <person name="Ikenaga M."/>
            <person name="Kataoka M."/>
            <person name="Murouchi A."/>
            <person name="Katsuragi S."/>
            <person name="Sakai M."/>
        </authorList>
    </citation>
    <scope>NUCLEOTIDE SEQUENCE [LARGE SCALE GENOMIC DNA]</scope>
    <source>
        <strain evidence="3">YU21-B</strain>
    </source>
</reference>
<evidence type="ECO:0000313" key="3">
    <source>
        <dbReference type="Proteomes" id="UP000445000"/>
    </source>
</evidence>
<dbReference type="AlphaFoldDB" id="A0A829YDF2"/>
<dbReference type="Proteomes" id="UP000445000">
    <property type="component" value="Unassembled WGS sequence"/>
</dbReference>
<feature type="region of interest" description="Disordered" evidence="1">
    <location>
        <begin position="58"/>
        <end position="82"/>
    </location>
</feature>
<protein>
    <submittedName>
        <fullName evidence="2">Uncharacterized protein</fullName>
    </submittedName>
</protein>
<proteinExistence type="predicted"/>
<keyword evidence="3" id="KW-1185">Reference proteome</keyword>